<dbReference type="AlphaFoldDB" id="A0A6J4VLL1"/>
<dbReference type="EMBL" id="CADCWL010000197">
    <property type="protein sequence ID" value="CAA9577022.1"/>
    <property type="molecule type" value="Genomic_DNA"/>
</dbReference>
<sequence length="635" mass="69540">MVTQEVRVEVRFAGTSDEQALAERLLGLLRARGRFQSAGTPIRVSLSSIGEFLTSQGDAAAAAALGAAVAANPAVFAVEERNGEQLVVTTTAGRAPNHRETVSGHDFAQRFMSPQPKPERPALPVRERARVDPSWATLPAVLGDLDFEDEEPEVDLDVDGALADRPVDLPVEVVAGPAVEAPTVAVETPESAPAEVEPLAAAAPEAVRAAEPAAVAPSAPVPTAAPPMSAAPPVAVTPPVPVTPPVAARTFTRPAVSYTDVTGVDDLHLAAAIRRRLESDPRIANFGEQWMMEDRVPRFSRGDLRRMKDYLQEQEQPLTDHVLVQDVLGIRPSTPDFETMRFAVNFRLSREHREFEFVGTANQRFWSTTGLPQIGTTRRKPNEIGTDYRYLLEEVTAAGAPAPRSAPSLDHVLTFYEYQHGLLPYDATMRALLPAPLLPNQKSAVLTFESPQSYTTYLVELRFPTPNRGGFILGLDDLFAENLVPGAVISLSRTENDGHYLVEYIAESAESVRLLELDERRALRYVFRPTTYACGVDERLLLTEERFGRLNGEKPVDEKVRRRPEAVVAATFERVGEHREANFTADFDALFAGVNVERPVSETLLRSILEHDDTGAFSRDPDQTDAYTYVPGTTP</sequence>
<proteinExistence type="predicted"/>
<protein>
    <submittedName>
        <fullName evidence="2">Uncharacterized protein</fullName>
    </submittedName>
</protein>
<organism evidence="2">
    <name type="scientific">uncultured Thermomicrobiales bacterium</name>
    <dbReference type="NCBI Taxonomy" id="1645740"/>
    <lineage>
        <taxon>Bacteria</taxon>
        <taxon>Pseudomonadati</taxon>
        <taxon>Thermomicrobiota</taxon>
        <taxon>Thermomicrobia</taxon>
        <taxon>Thermomicrobiales</taxon>
        <taxon>environmental samples</taxon>
    </lineage>
</organism>
<reference evidence="2" key="1">
    <citation type="submission" date="2020-02" db="EMBL/GenBank/DDBJ databases">
        <authorList>
            <person name="Meier V. D."/>
        </authorList>
    </citation>
    <scope>NUCLEOTIDE SEQUENCE</scope>
    <source>
        <strain evidence="2">AVDCRST_MAG19</strain>
    </source>
</reference>
<evidence type="ECO:0000256" key="1">
    <source>
        <dbReference type="SAM" id="MobiDB-lite"/>
    </source>
</evidence>
<accession>A0A6J4VLL1</accession>
<evidence type="ECO:0000313" key="2">
    <source>
        <dbReference type="EMBL" id="CAA9577022.1"/>
    </source>
</evidence>
<gene>
    <name evidence="2" type="ORF">AVDCRST_MAG19-3510</name>
</gene>
<name>A0A6J4VLL1_9BACT</name>
<feature type="region of interest" description="Disordered" evidence="1">
    <location>
        <begin position="615"/>
        <end position="635"/>
    </location>
</feature>